<comment type="caution">
    <text evidence="1">The sequence shown here is derived from an EMBL/GenBank/DDBJ whole genome shotgun (WGS) entry which is preliminary data.</text>
</comment>
<dbReference type="EMBL" id="METM01000016">
    <property type="protein sequence ID" value="OGB90056.1"/>
    <property type="molecule type" value="Genomic_DNA"/>
</dbReference>
<dbReference type="Proteomes" id="UP000178724">
    <property type="component" value="Unassembled WGS sequence"/>
</dbReference>
<gene>
    <name evidence="1" type="ORF">A2625_01825</name>
</gene>
<dbReference type="AlphaFoldDB" id="A0A1F4Q2J3"/>
<sequence length="298" mass="31506">MLIVHCAFAQGQAGTDIAILNAGVGARALGMGSAFTAIADNADAPYWNPAGLGQVTSSEITTMQTKLSTDADHYYISYVRPALGGTLGISWIQIGLGSISQTSAEVDINNEVQNLSIFSYFSNAYLLAYGKNLNDHISVGLTGKYLTSDMAGISGGQGSGYSVTPGLLIRLSSIVSRPSSIVTIGLKLDDALNQQQWGTGTVEKVPPKLRLGLAYHAPNPGTFAVDVSQTMRSNYSPDVSAGYEWADRFLSFRVGYAGSGLTAGAGFAINQARVDYAYVNNRELSSSNVHRISLSGIW</sequence>
<dbReference type="NCBIfam" id="NF033709">
    <property type="entry name" value="PorV_fam"/>
    <property type="match status" value="1"/>
</dbReference>
<name>A0A1F4Q2J3_UNCSA</name>
<dbReference type="SUPFAM" id="SSF56935">
    <property type="entry name" value="Porins"/>
    <property type="match status" value="1"/>
</dbReference>
<accession>A0A1F4Q2J3</accession>
<protein>
    <recommendedName>
        <fullName evidence="3">PorV/PorQ family protein</fullName>
    </recommendedName>
</protein>
<proteinExistence type="predicted"/>
<reference evidence="1 2" key="1">
    <citation type="journal article" date="2016" name="Nat. Commun.">
        <title>Thousands of microbial genomes shed light on interconnected biogeochemical processes in an aquifer system.</title>
        <authorList>
            <person name="Anantharaman K."/>
            <person name="Brown C.T."/>
            <person name="Hug L.A."/>
            <person name="Sharon I."/>
            <person name="Castelle C.J."/>
            <person name="Probst A.J."/>
            <person name="Thomas B.C."/>
            <person name="Singh A."/>
            <person name="Wilkins M.J."/>
            <person name="Karaoz U."/>
            <person name="Brodie E.L."/>
            <person name="Williams K.H."/>
            <person name="Hubbard S.S."/>
            <person name="Banfield J.F."/>
        </authorList>
    </citation>
    <scope>NUCLEOTIDE SEQUENCE [LARGE SCALE GENOMIC DNA]</scope>
</reference>
<evidence type="ECO:0000313" key="2">
    <source>
        <dbReference type="Proteomes" id="UP000178724"/>
    </source>
</evidence>
<evidence type="ECO:0008006" key="3">
    <source>
        <dbReference type="Google" id="ProtNLM"/>
    </source>
</evidence>
<organism evidence="1 2">
    <name type="scientific">candidate division WOR-1 bacterium RIFCSPHIGHO2_01_FULL_53_15</name>
    <dbReference type="NCBI Taxonomy" id="1802564"/>
    <lineage>
        <taxon>Bacteria</taxon>
        <taxon>Bacillati</taxon>
        <taxon>Saganbacteria</taxon>
    </lineage>
</organism>
<evidence type="ECO:0000313" key="1">
    <source>
        <dbReference type="EMBL" id="OGB90056.1"/>
    </source>
</evidence>
<dbReference type="Gene3D" id="2.40.160.60">
    <property type="entry name" value="Outer membrane protein transport protein (OMPP1/FadL/TodX)"/>
    <property type="match status" value="1"/>
</dbReference>